<feature type="transmembrane region" description="Helical" evidence="1">
    <location>
        <begin position="9"/>
        <end position="28"/>
    </location>
</feature>
<keyword evidence="3" id="KW-1185">Reference proteome</keyword>
<feature type="transmembrane region" description="Helical" evidence="1">
    <location>
        <begin position="40"/>
        <end position="64"/>
    </location>
</feature>
<evidence type="ECO:0000313" key="2">
    <source>
        <dbReference type="EMBL" id="MFC7243324.1"/>
    </source>
</evidence>
<gene>
    <name evidence="2" type="ORF">ACFQO7_12630</name>
</gene>
<evidence type="ECO:0000313" key="3">
    <source>
        <dbReference type="Proteomes" id="UP001596392"/>
    </source>
</evidence>
<reference evidence="3" key="1">
    <citation type="journal article" date="2019" name="Int. J. Syst. Evol. Microbiol.">
        <title>The Global Catalogue of Microorganisms (GCM) 10K type strain sequencing project: providing services to taxonomists for standard genome sequencing and annotation.</title>
        <authorList>
            <consortium name="The Broad Institute Genomics Platform"/>
            <consortium name="The Broad Institute Genome Sequencing Center for Infectious Disease"/>
            <person name="Wu L."/>
            <person name="Ma J."/>
        </authorList>
    </citation>
    <scope>NUCLEOTIDE SEQUENCE [LARGE SCALE GENOMIC DNA]</scope>
    <source>
        <strain evidence="3">CGMCC 1.9106</strain>
    </source>
</reference>
<evidence type="ECO:0008006" key="4">
    <source>
        <dbReference type="Google" id="ProtNLM"/>
    </source>
</evidence>
<sequence length="175" mass="18389">MVLHRARPPYLGVAFFFLAGLFVIWSSMNGWELRFLFIPLGSGALFGIGLLSVLISLAVLVAAFRPAPVVLDTSGLALRTAGIKRTLPWSAVEALVLEPFTEEVGGRTETTARLVLVPAAGVDLGVATEYRDIVGGRPSVILVSVKSLRASTAEVAGALAHYAGGRFVDGLTTPA</sequence>
<dbReference type="RefSeq" id="WP_376806535.1">
    <property type="nucleotide sequence ID" value="NZ_JBHTAC010000010.1"/>
</dbReference>
<keyword evidence="1" id="KW-0472">Membrane</keyword>
<name>A0ABW2GWF9_9ACTN</name>
<comment type="caution">
    <text evidence="2">The sequence shown here is derived from an EMBL/GenBank/DDBJ whole genome shotgun (WGS) entry which is preliminary data.</text>
</comment>
<dbReference type="EMBL" id="JBHTAC010000010">
    <property type="protein sequence ID" value="MFC7243324.1"/>
    <property type="molecule type" value="Genomic_DNA"/>
</dbReference>
<protein>
    <recommendedName>
        <fullName evidence="4">PH domain-containing protein</fullName>
    </recommendedName>
</protein>
<organism evidence="2 3">
    <name type="scientific">Catellatospora aurea</name>
    <dbReference type="NCBI Taxonomy" id="1337874"/>
    <lineage>
        <taxon>Bacteria</taxon>
        <taxon>Bacillati</taxon>
        <taxon>Actinomycetota</taxon>
        <taxon>Actinomycetes</taxon>
        <taxon>Micromonosporales</taxon>
        <taxon>Micromonosporaceae</taxon>
        <taxon>Catellatospora</taxon>
    </lineage>
</organism>
<dbReference type="Proteomes" id="UP001596392">
    <property type="component" value="Unassembled WGS sequence"/>
</dbReference>
<proteinExistence type="predicted"/>
<evidence type="ECO:0000256" key="1">
    <source>
        <dbReference type="SAM" id="Phobius"/>
    </source>
</evidence>
<accession>A0ABW2GWF9</accession>
<keyword evidence="1" id="KW-1133">Transmembrane helix</keyword>
<keyword evidence="1" id="KW-0812">Transmembrane</keyword>